<keyword evidence="1" id="KW-0732">Signal</keyword>
<feature type="signal peptide" evidence="1">
    <location>
        <begin position="1"/>
        <end position="32"/>
    </location>
</feature>
<dbReference type="Proteomes" id="UP000807306">
    <property type="component" value="Unassembled WGS sequence"/>
</dbReference>
<organism evidence="2 3">
    <name type="scientific">Crepidotus variabilis</name>
    <dbReference type="NCBI Taxonomy" id="179855"/>
    <lineage>
        <taxon>Eukaryota</taxon>
        <taxon>Fungi</taxon>
        <taxon>Dikarya</taxon>
        <taxon>Basidiomycota</taxon>
        <taxon>Agaricomycotina</taxon>
        <taxon>Agaricomycetes</taxon>
        <taxon>Agaricomycetidae</taxon>
        <taxon>Agaricales</taxon>
        <taxon>Agaricineae</taxon>
        <taxon>Crepidotaceae</taxon>
        <taxon>Crepidotus</taxon>
    </lineage>
</organism>
<dbReference type="OrthoDB" id="3062174at2759"/>
<accession>A0A9P6ECD8</accession>
<name>A0A9P6ECD8_9AGAR</name>
<dbReference type="AlphaFoldDB" id="A0A9P6ECD8"/>
<comment type="caution">
    <text evidence="2">The sequence shown here is derived from an EMBL/GenBank/DDBJ whole genome shotgun (WGS) entry which is preliminary data.</text>
</comment>
<dbReference type="EMBL" id="MU157866">
    <property type="protein sequence ID" value="KAF9526853.1"/>
    <property type="molecule type" value="Genomic_DNA"/>
</dbReference>
<feature type="chain" id="PRO_5040308372" evidence="1">
    <location>
        <begin position="33"/>
        <end position="163"/>
    </location>
</feature>
<proteinExistence type="predicted"/>
<gene>
    <name evidence="2" type="ORF">CPB83DRAFT_442915</name>
</gene>
<keyword evidence="3" id="KW-1185">Reference proteome</keyword>
<evidence type="ECO:0000313" key="2">
    <source>
        <dbReference type="EMBL" id="KAF9526853.1"/>
    </source>
</evidence>
<evidence type="ECO:0000313" key="3">
    <source>
        <dbReference type="Proteomes" id="UP000807306"/>
    </source>
</evidence>
<sequence>MKQRKQRTNSGALSLTKLAIVLLGASPSPAVAQSQSDTALDTLKGKNGESACTLKENIYKGCNIDPSTNSPDRPASCTCNLEFFNIMSACAYTSFSSSSAPTLPVYSDWITTCSNSGINMDQAQLLSNSDTWGVESPDWARLGVPGNKTIDLQRAVLCELFLT</sequence>
<reference evidence="2" key="1">
    <citation type="submission" date="2020-11" db="EMBL/GenBank/DDBJ databases">
        <authorList>
            <consortium name="DOE Joint Genome Institute"/>
            <person name="Ahrendt S."/>
            <person name="Riley R."/>
            <person name="Andreopoulos W."/>
            <person name="Labutti K."/>
            <person name="Pangilinan J."/>
            <person name="Ruiz-Duenas F.J."/>
            <person name="Barrasa J.M."/>
            <person name="Sanchez-Garcia M."/>
            <person name="Camarero S."/>
            <person name="Miyauchi S."/>
            <person name="Serrano A."/>
            <person name="Linde D."/>
            <person name="Babiker R."/>
            <person name="Drula E."/>
            <person name="Ayuso-Fernandez I."/>
            <person name="Pacheco R."/>
            <person name="Padilla G."/>
            <person name="Ferreira P."/>
            <person name="Barriuso J."/>
            <person name="Kellner H."/>
            <person name="Castanera R."/>
            <person name="Alfaro M."/>
            <person name="Ramirez L."/>
            <person name="Pisabarro A.G."/>
            <person name="Kuo A."/>
            <person name="Tritt A."/>
            <person name="Lipzen A."/>
            <person name="He G."/>
            <person name="Yan M."/>
            <person name="Ng V."/>
            <person name="Cullen D."/>
            <person name="Martin F."/>
            <person name="Rosso M.-N."/>
            <person name="Henrissat B."/>
            <person name="Hibbett D."/>
            <person name="Martinez A.T."/>
            <person name="Grigoriev I.V."/>
        </authorList>
    </citation>
    <scope>NUCLEOTIDE SEQUENCE</scope>
    <source>
        <strain evidence="2">CBS 506.95</strain>
    </source>
</reference>
<protein>
    <submittedName>
        <fullName evidence="2">Uncharacterized protein</fullName>
    </submittedName>
</protein>
<evidence type="ECO:0000256" key="1">
    <source>
        <dbReference type="SAM" id="SignalP"/>
    </source>
</evidence>